<keyword evidence="2" id="KW-0548">Nucleotidyltransferase</keyword>
<comment type="caution">
    <text evidence="2">The sequence shown here is derived from an EMBL/GenBank/DDBJ whole genome shotgun (WGS) entry which is preliminary data.</text>
</comment>
<feature type="non-terminal residue" evidence="2">
    <location>
        <position position="1"/>
    </location>
</feature>
<protein>
    <submittedName>
        <fullName evidence="2">Protein adenylyltransferase SelO</fullName>
    </submittedName>
</protein>
<gene>
    <name evidence="2" type="ORF">KUDE01_008705</name>
</gene>
<dbReference type="EMBL" id="JASDAP010000001">
    <property type="protein sequence ID" value="KAK1906304.1"/>
    <property type="molecule type" value="Genomic_DNA"/>
</dbReference>
<dbReference type="AlphaFoldDB" id="A0AAD9FLJ1"/>
<dbReference type="GO" id="GO:0016779">
    <property type="term" value="F:nucleotidyltransferase activity"/>
    <property type="evidence" value="ECO:0007669"/>
    <property type="project" value="UniProtKB-KW"/>
</dbReference>
<dbReference type="Proteomes" id="UP001228049">
    <property type="component" value="Unassembled WGS sequence"/>
</dbReference>
<organism evidence="2 3">
    <name type="scientific">Dissostichus eleginoides</name>
    <name type="common">Patagonian toothfish</name>
    <name type="synonym">Dissostichus amissus</name>
    <dbReference type="NCBI Taxonomy" id="100907"/>
    <lineage>
        <taxon>Eukaryota</taxon>
        <taxon>Metazoa</taxon>
        <taxon>Chordata</taxon>
        <taxon>Craniata</taxon>
        <taxon>Vertebrata</taxon>
        <taxon>Euteleostomi</taxon>
        <taxon>Actinopterygii</taxon>
        <taxon>Neopterygii</taxon>
        <taxon>Teleostei</taxon>
        <taxon>Neoteleostei</taxon>
        <taxon>Acanthomorphata</taxon>
        <taxon>Eupercaria</taxon>
        <taxon>Perciformes</taxon>
        <taxon>Notothenioidei</taxon>
        <taxon>Nototheniidae</taxon>
        <taxon>Dissostichus</taxon>
    </lineage>
</organism>
<evidence type="ECO:0000313" key="2">
    <source>
        <dbReference type="EMBL" id="KAK1906304.1"/>
    </source>
</evidence>
<sequence>GGGRRGQRRRADIAQPLRGRGGLGSPLHFGADSPGPPGSRDWRERWSQKAYQKSIHNGPHYSFKRRSHSPLQPSHHPAPENHSAILLLRLS</sequence>
<proteinExistence type="predicted"/>
<keyword evidence="3" id="KW-1185">Reference proteome</keyword>
<name>A0AAD9FLJ1_DISEL</name>
<accession>A0AAD9FLJ1</accession>
<feature type="region of interest" description="Disordered" evidence="1">
    <location>
        <begin position="1"/>
        <end position="91"/>
    </location>
</feature>
<keyword evidence="2" id="KW-0808">Transferase</keyword>
<feature type="non-terminal residue" evidence="2">
    <location>
        <position position="91"/>
    </location>
</feature>
<evidence type="ECO:0000313" key="3">
    <source>
        <dbReference type="Proteomes" id="UP001228049"/>
    </source>
</evidence>
<reference evidence="2" key="1">
    <citation type="submission" date="2023-04" db="EMBL/GenBank/DDBJ databases">
        <title>Chromosome-level genome of Chaenocephalus aceratus.</title>
        <authorList>
            <person name="Park H."/>
        </authorList>
    </citation>
    <scope>NUCLEOTIDE SEQUENCE</scope>
    <source>
        <strain evidence="2">DE</strain>
        <tissue evidence="2">Muscle</tissue>
    </source>
</reference>
<evidence type="ECO:0000256" key="1">
    <source>
        <dbReference type="SAM" id="MobiDB-lite"/>
    </source>
</evidence>